<accession>A0A6A1WA83</accession>
<feature type="region of interest" description="Disordered" evidence="1">
    <location>
        <begin position="779"/>
        <end position="801"/>
    </location>
</feature>
<evidence type="ECO:0000256" key="1">
    <source>
        <dbReference type="SAM" id="MobiDB-lite"/>
    </source>
</evidence>
<gene>
    <name evidence="3" type="ORF">CJ030_MR2G018429</name>
</gene>
<feature type="compositionally biased region" description="Basic and acidic residues" evidence="1">
    <location>
        <begin position="780"/>
        <end position="801"/>
    </location>
</feature>
<dbReference type="PANTHER" id="PTHR46444:SF9">
    <property type="entry name" value="DCD (DEVELOPMENT AND CELL DEATH) DOMAIN PROTEIN"/>
    <property type="match status" value="1"/>
</dbReference>
<dbReference type="SMART" id="SM00767">
    <property type="entry name" value="DCD"/>
    <property type="match status" value="1"/>
</dbReference>
<dbReference type="OrthoDB" id="1928633at2759"/>
<organism evidence="3 4">
    <name type="scientific">Morella rubra</name>
    <name type="common">Chinese bayberry</name>
    <dbReference type="NCBI Taxonomy" id="262757"/>
    <lineage>
        <taxon>Eukaryota</taxon>
        <taxon>Viridiplantae</taxon>
        <taxon>Streptophyta</taxon>
        <taxon>Embryophyta</taxon>
        <taxon>Tracheophyta</taxon>
        <taxon>Spermatophyta</taxon>
        <taxon>Magnoliopsida</taxon>
        <taxon>eudicotyledons</taxon>
        <taxon>Gunneridae</taxon>
        <taxon>Pentapetalae</taxon>
        <taxon>rosids</taxon>
        <taxon>fabids</taxon>
        <taxon>Fagales</taxon>
        <taxon>Myricaceae</taxon>
        <taxon>Morella</taxon>
    </lineage>
</organism>
<evidence type="ECO:0000313" key="4">
    <source>
        <dbReference type="Proteomes" id="UP000516437"/>
    </source>
</evidence>
<dbReference type="Proteomes" id="UP000516437">
    <property type="component" value="Chromosome 2"/>
</dbReference>
<evidence type="ECO:0000313" key="3">
    <source>
        <dbReference type="EMBL" id="KAB1222111.1"/>
    </source>
</evidence>
<evidence type="ECO:0000259" key="2">
    <source>
        <dbReference type="PROSITE" id="PS51222"/>
    </source>
</evidence>
<feature type="domain" description="DCD" evidence="2">
    <location>
        <begin position="14"/>
        <end position="144"/>
    </location>
</feature>
<dbReference type="AlphaFoldDB" id="A0A6A1WA83"/>
<keyword evidence="4" id="KW-1185">Reference proteome</keyword>
<dbReference type="PANTHER" id="PTHR46444">
    <property type="entry name" value="DCD (DEVELOPMENT AND CELL DEATH) DOMAIN PROTEIN-RELATED"/>
    <property type="match status" value="1"/>
</dbReference>
<comment type="caution">
    <text evidence="3">The sequence shown here is derived from an EMBL/GenBank/DDBJ whole genome shotgun (WGS) entry which is preliminary data.</text>
</comment>
<dbReference type="EMBL" id="RXIC02000020">
    <property type="protein sequence ID" value="KAB1222111.1"/>
    <property type="molecule type" value="Genomic_DNA"/>
</dbReference>
<name>A0A6A1WA83_9ROSI</name>
<proteinExistence type="predicted"/>
<dbReference type="InterPro" id="IPR013989">
    <property type="entry name" value="Dev_and_cell_death_domain"/>
</dbReference>
<sequence length="872" mass="96639">MEFDEGHYAVSGRVPECGAIFMSNNATKRECLRLGLFGLPASQGPFVKQVKSGMLLFLFEYEKRQLHGVFQACSNGAMDIVPHAFRSSGKQFPAQIKFTLVWNCSPLSEAEFGDAIKENYFSDGKFNFGLSEEQVHRLLCLFGLRRKAPDGLPRRSSSRIKVAGACTTNKDRRVDDGGVVMSDEVEDKNRLADYHRPFLFSEYPLESFGYVGRESDKGRFAKSQGIGNKHNIYNDLGPVTTNEYFGNSVTEAGRDRAISTMSGRLGNDYNLGIKHGPVISKDHSGYLLGEIRQASDDGRFAETKLLECDHNVETTECCSFRQPYLHSSVYPNKAIAAADTVAQNQLRPLPPFLGSIEPQMAHHPNSTLYGDSICTSMCTYDPGITDIDFRCSSSSGIDKSYNSVQDCASPYSTHANNLIPTLKDQSYPKDQSYFSYVGPKSIKRCADDISGLGNPIPFSPQNYYDNFWGSTTMPCKTAAYPENVATDFSEKQGFLGLSFSKSPLAAVPLSETGSGVRENKGPSSYSSGLNIYNSLNLDYGFAMKSQRKLDQEVARHGFNSLLSYDLECYQDSDKISSGCETRRKSVFSRLSLATDASEEENGDDIGHEANVGGTSVDEVMAMLRQSHCQLTKTKKAKPSFKGSDNIKNFRYRKQTNFCPKLENDCFEMNSEEMNTNGNPTFEDNVSQIEGTPVDCKHLTAEGTPYVNFKRRSEIRKTHNDMNRKGSDIIAGNDGSSGAQQRRRKLIRPNFSKEKSSNDLGINADVSQSIDVVSEECSVASKDKQESSEDKTGNCEDVVGSRDEGKKLSQTVELPHVICPIRGEYKDGNVERGLDFEGELREENCVPFFRVGGEDTEESLQDAGIRHACEDKC</sequence>
<dbReference type="Pfam" id="PF10539">
    <property type="entry name" value="Dev_Cell_Death"/>
    <property type="match status" value="1"/>
</dbReference>
<protein>
    <submittedName>
        <fullName evidence="3">B2 protein</fullName>
    </submittedName>
</protein>
<feature type="region of interest" description="Disordered" evidence="1">
    <location>
        <begin position="722"/>
        <end position="742"/>
    </location>
</feature>
<reference evidence="3 4" key="1">
    <citation type="journal article" date="2019" name="Plant Biotechnol. J.">
        <title>The red bayberry genome and genetic basis of sex determination.</title>
        <authorList>
            <person name="Jia H.M."/>
            <person name="Jia H.J."/>
            <person name="Cai Q.L."/>
            <person name="Wang Y."/>
            <person name="Zhao H.B."/>
            <person name="Yang W.F."/>
            <person name="Wang G.Y."/>
            <person name="Li Y.H."/>
            <person name="Zhan D.L."/>
            <person name="Shen Y.T."/>
            <person name="Niu Q.F."/>
            <person name="Chang L."/>
            <person name="Qiu J."/>
            <person name="Zhao L."/>
            <person name="Xie H.B."/>
            <person name="Fu W.Y."/>
            <person name="Jin J."/>
            <person name="Li X.W."/>
            <person name="Jiao Y."/>
            <person name="Zhou C.C."/>
            <person name="Tu T."/>
            <person name="Chai C.Y."/>
            <person name="Gao J.L."/>
            <person name="Fan L.J."/>
            <person name="van de Weg E."/>
            <person name="Wang J.Y."/>
            <person name="Gao Z.S."/>
        </authorList>
    </citation>
    <scope>NUCLEOTIDE SEQUENCE [LARGE SCALE GENOMIC DNA]</scope>
    <source>
        <tissue evidence="3">Leaves</tissue>
    </source>
</reference>
<dbReference type="PROSITE" id="PS51222">
    <property type="entry name" value="DCD"/>
    <property type="match status" value="1"/>
</dbReference>